<dbReference type="InterPro" id="IPR006311">
    <property type="entry name" value="TAT_signal"/>
</dbReference>
<accession>A0ABS9Q1M0</accession>
<dbReference type="InterPro" id="IPR008557">
    <property type="entry name" value="PhoX"/>
</dbReference>
<dbReference type="EMBL" id="JAKRCV010000018">
    <property type="protein sequence ID" value="MCG7321754.1"/>
    <property type="molecule type" value="Genomic_DNA"/>
</dbReference>
<dbReference type="PANTHER" id="PTHR35399">
    <property type="entry name" value="SLR8030 PROTEIN"/>
    <property type="match status" value="1"/>
</dbReference>
<proteinExistence type="predicted"/>
<gene>
    <name evidence="1" type="ORF">MHL29_07605</name>
</gene>
<dbReference type="SUPFAM" id="SSF63829">
    <property type="entry name" value="Calcium-dependent phosphotriesterase"/>
    <property type="match status" value="1"/>
</dbReference>
<organism evidence="1 2">
    <name type="scientific">Arsenicicoccus bolidensis</name>
    <dbReference type="NCBI Taxonomy" id="229480"/>
    <lineage>
        <taxon>Bacteria</taxon>
        <taxon>Bacillati</taxon>
        <taxon>Actinomycetota</taxon>
        <taxon>Actinomycetes</taxon>
        <taxon>Micrococcales</taxon>
        <taxon>Intrasporangiaceae</taxon>
        <taxon>Arsenicicoccus</taxon>
    </lineage>
</organism>
<dbReference type="Pfam" id="PF05787">
    <property type="entry name" value="PhoX"/>
    <property type="match status" value="1"/>
</dbReference>
<sequence length="686" mass="74233">MTVTHERTLLPMAGITHANRSAVTCHLRCGDACSRPIPNDSTHETFAEVAGAALSRRSVLGGAGALALAFGAVATATAEPAAALVDAKDDGRGKGKGARRVSGLSFIGIAPVPEDVDRLTVPGGFTYAPIIRWGDPILKGAPMFDPENQSAEAQAMQFGYNNDYTDIIVTDKHGKKALLVCNHEYTNENIMFPPTMDPAEAVRTAWAAHGMSVVELTRPARGERWTYRRGGRLNRRITLDTPFAVDGPAAGSPLLRTKEDPTGRTVRGTMNNCSGGTTPWGTVLSGEENFNQYFKAEGTSKEEKRYGLSSTQDTRGWAKVDPRWDARTADFRNEPNRFGWVVEVDPMDPTSTPVKHTAMGRFKHEGANVIVADDGRVVAYMGDDEKFDYIYKFVSRRRYDARPGNAARKNNLRLLSEGDLYVAQFNGDGMEDKVSDGSGEWIALTKGGRSMVKGFTLEEVLVYTRLAADAAVGSNGKGPTKMDRPEDVEPNLVTGRIYAACTNNSDRGKTGKAGVDEANPRPLNKDGHVVEITEVGGDHTGRRFTWDLVLICGDPKTAGTYFGGYTGPVAPIACPDNVAFDSRGDLWISTDGMPSALKYDDGLFHVELGGPERGRVTQFLAVPAEAETCGPVIHDRDGSVFVAVQHPGEDGTWADQHSFFPDYVKQSGRGRFAGPRPTVVQVTRIG</sequence>
<name>A0ABS9Q1M0_9MICO</name>
<evidence type="ECO:0000313" key="1">
    <source>
        <dbReference type="EMBL" id="MCG7321754.1"/>
    </source>
</evidence>
<keyword evidence="2" id="KW-1185">Reference proteome</keyword>
<comment type="caution">
    <text evidence="1">The sequence shown here is derived from an EMBL/GenBank/DDBJ whole genome shotgun (WGS) entry which is preliminary data.</text>
</comment>
<dbReference type="PROSITE" id="PS51318">
    <property type="entry name" value="TAT"/>
    <property type="match status" value="1"/>
</dbReference>
<evidence type="ECO:0000313" key="2">
    <source>
        <dbReference type="Proteomes" id="UP001521931"/>
    </source>
</evidence>
<dbReference type="Proteomes" id="UP001521931">
    <property type="component" value="Unassembled WGS sequence"/>
</dbReference>
<dbReference type="PANTHER" id="PTHR35399:SF2">
    <property type="entry name" value="DUF839 DOMAIN-CONTAINING PROTEIN"/>
    <property type="match status" value="1"/>
</dbReference>
<protein>
    <submittedName>
        <fullName evidence="1">PhoX family phosphatase</fullName>
    </submittedName>
</protein>
<dbReference type="RefSeq" id="WP_239263678.1">
    <property type="nucleotide sequence ID" value="NZ_JAKRCV010000018.1"/>
</dbReference>
<reference evidence="1 2" key="1">
    <citation type="submission" date="2022-02" db="EMBL/GenBank/DDBJ databases">
        <title>Uncovering new skin microbiome diversity through culturing and metagenomics.</title>
        <authorList>
            <person name="Conlan S."/>
            <person name="Deming C."/>
            <person name="Nisc Comparative Sequencing Program N."/>
            <person name="Segre J.A."/>
        </authorList>
    </citation>
    <scope>NUCLEOTIDE SEQUENCE [LARGE SCALE GENOMIC DNA]</scope>
    <source>
        <strain evidence="1 2">ACRQZ</strain>
    </source>
</reference>